<name>A0A9P6Q710_9FUNG</name>
<dbReference type="PANTHER" id="PTHR10887:SF531">
    <property type="entry name" value="PROTEIN ZGRF1"/>
    <property type="match status" value="1"/>
</dbReference>
<dbReference type="InterPro" id="IPR027417">
    <property type="entry name" value="P-loop_NTPase"/>
</dbReference>
<feature type="compositionally biased region" description="Polar residues" evidence="1">
    <location>
        <begin position="136"/>
        <end position="148"/>
    </location>
</feature>
<dbReference type="InterPro" id="IPR018838">
    <property type="entry name" value="ZGRF1-like_N"/>
</dbReference>
<evidence type="ECO:0000313" key="6">
    <source>
        <dbReference type="Proteomes" id="UP000726737"/>
    </source>
</evidence>
<feature type="compositionally biased region" description="Polar residues" evidence="1">
    <location>
        <begin position="1043"/>
        <end position="1055"/>
    </location>
</feature>
<dbReference type="CDD" id="cd18808">
    <property type="entry name" value="SF1_C_Upf1"/>
    <property type="match status" value="1"/>
</dbReference>
<feature type="compositionally biased region" description="Low complexity" evidence="1">
    <location>
        <begin position="149"/>
        <end position="159"/>
    </location>
</feature>
<feature type="compositionally biased region" description="Polar residues" evidence="1">
    <location>
        <begin position="1248"/>
        <end position="1258"/>
    </location>
</feature>
<feature type="compositionally biased region" description="Polar residues" evidence="1">
    <location>
        <begin position="162"/>
        <end position="174"/>
    </location>
</feature>
<dbReference type="InterPro" id="IPR047187">
    <property type="entry name" value="SF1_C_Upf1"/>
</dbReference>
<feature type="region of interest" description="Disordered" evidence="1">
    <location>
        <begin position="962"/>
        <end position="982"/>
    </location>
</feature>
<feature type="compositionally biased region" description="Acidic residues" evidence="1">
    <location>
        <begin position="1300"/>
        <end position="1317"/>
    </location>
</feature>
<evidence type="ECO:0000256" key="1">
    <source>
        <dbReference type="SAM" id="MobiDB-lite"/>
    </source>
</evidence>
<evidence type="ECO:0000259" key="2">
    <source>
        <dbReference type="Pfam" id="PF10382"/>
    </source>
</evidence>
<dbReference type="OrthoDB" id="6513042at2759"/>
<sequence length="1317" mass="145715">MNPYTEFTCLYTSQKFKKAKTWQDGHLRYFHSNSKVVLYDIKFSVLDSTFYRGAAVAVGDDMDMDKHLITVEDLTVAYATNSVDQRPIPSAALAGSLIGKPTTPHLPNPAPGPKVIVAPSPQPAIVPYSALRHLPSSGSGATSTLGPRSSTSDTSSLESYRIQGQQQEIDSNFNRYPKVQAELKRKKWRPPSSTKDAAAEVDSTLSSGVAIEEMDHMRNQPVSTYTSGTHMDLLANVHTSVTVSETSSSSNRHLVPRTASHEDMKITQQTPKRRRVGLSRISGTHGAPGQSSIVAPSRPPTTQLEFPNAARCTNFTGKNSAQLLRRSLTLGARFMSTNQYKDGMAFLIYEHLQILVIEIAIAMWSIKGNTGVREGETMDALYRSRGIHLHSGSALRRRGDAYTGFPIYRDRNMTGAGDPINGAVIQPSSQQTAIITVHNKEHHSKYSKDDLWVVSSTPRFEAASTFFARSVFYGPSGNDIEVICLSTKDSSTARDLFTHSTGVCAIRLFNAMSEFMMLDNLHESLTRTPLLPVLLNYVSPDLIKASKTSVFKAPSRIPEKTGCVVLTEEDGIDLEMEINDTIEKYSLNTEQATVLRKFAQTVIRAPGWVPKVMEPPILLVHGVFGAGKSFLIAVLIVFVENILNKARPLPREERSCRFLVTSMTNVAVDRILTALLDLNYTKFVRVGSLKKVARRVLPYTAQSTSNRTGEDIKELQSILEDDSLSIKERHYVKDAMKRFQKQENRDIVQGANVVGATCIASTFAVLDNASFPIVIQDEARWESSNSLFYSNVLKTGTTPEDRAPLIDGLPTLTFIDNVGQEIQNPRTKSFTNAAEIRLIAAFIQRLLGLNILRTNIGVISLYKSQADAIQSELNEQLKINGQKGGVQISTVDAFQGSEKDVIIVSTVRTNSIGFIDNHQRVNVALTRSKPDGIMRGEQFLQRLRGLKPLPKLVEVEHLPVLVSEDEDDEDEDGRYPADYMTDGYDRTMDVPCDANTADNYDTAPVIGARKYMLYEADEDDSDQSQDDREAAPPSRHQSWPRGPSSNSRAIPGSVQDTRNLYKAHDGQSDQPDRRNVLTVPDFTAVSTVDTTRKQVSIGVIDSDTHQTISASSALTERSTIYRPSENMMTLESSATGGQGDRYMAHRQKDAYIIPMESALESAPLGLSFAEKEDWKPIKQELEQHNEAPDAEQEEVIWEMDEDDDQPTSPAEDKPDPEKSSIPFMENCNNTKGLHGAHANGSPFGSEPRPTQSLASYESQRIEDLDVEGLSHSQSIETVPADTQQPKVMSPVHSIQRSFDQEDEDDDISCLEVADLDL</sequence>
<dbReference type="GO" id="GO:0004386">
    <property type="term" value="F:helicase activity"/>
    <property type="evidence" value="ECO:0007669"/>
    <property type="project" value="InterPro"/>
</dbReference>
<dbReference type="PANTHER" id="PTHR10887">
    <property type="entry name" value="DNA2/NAM7 HELICASE FAMILY"/>
    <property type="match status" value="1"/>
</dbReference>
<feature type="domain" description="5'-3' DNA helicase ZGRF1-like N-terminal" evidence="2">
    <location>
        <begin position="6"/>
        <end position="79"/>
    </location>
</feature>
<feature type="region of interest" description="Disordered" evidence="1">
    <location>
        <begin position="1017"/>
        <end position="1055"/>
    </location>
</feature>
<dbReference type="Gene3D" id="3.40.50.300">
    <property type="entry name" value="P-loop containing nucleotide triphosphate hydrolases"/>
    <property type="match status" value="2"/>
</dbReference>
<evidence type="ECO:0000259" key="3">
    <source>
        <dbReference type="Pfam" id="PF13086"/>
    </source>
</evidence>
<evidence type="ECO:0000259" key="4">
    <source>
        <dbReference type="Pfam" id="PF13087"/>
    </source>
</evidence>
<feature type="compositionally biased region" description="Acidic residues" evidence="1">
    <location>
        <begin position="1195"/>
        <end position="1205"/>
    </location>
</feature>
<dbReference type="Pfam" id="PF10382">
    <property type="entry name" value="ZGRF1-like_N"/>
    <property type="match status" value="1"/>
</dbReference>
<gene>
    <name evidence="5" type="ORF">BG011_001965</name>
</gene>
<dbReference type="Proteomes" id="UP000726737">
    <property type="component" value="Unassembled WGS sequence"/>
</dbReference>
<feature type="region of interest" description="Disordered" evidence="1">
    <location>
        <begin position="95"/>
        <end position="118"/>
    </location>
</feature>
<dbReference type="GO" id="GO:0016604">
    <property type="term" value="C:nuclear body"/>
    <property type="evidence" value="ECO:0007669"/>
    <property type="project" value="TreeGrafter"/>
</dbReference>
<organism evidence="5 6">
    <name type="scientific">Mortierella polycephala</name>
    <dbReference type="NCBI Taxonomy" id="41804"/>
    <lineage>
        <taxon>Eukaryota</taxon>
        <taxon>Fungi</taxon>
        <taxon>Fungi incertae sedis</taxon>
        <taxon>Mucoromycota</taxon>
        <taxon>Mortierellomycotina</taxon>
        <taxon>Mortierellomycetes</taxon>
        <taxon>Mortierellales</taxon>
        <taxon>Mortierellaceae</taxon>
        <taxon>Mortierella</taxon>
    </lineage>
</organism>
<protein>
    <recommendedName>
        <fullName evidence="7">DUF2439 domain-containing protein</fullName>
    </recommendedName>
</protein>
<feature type="compositionally biased region" description="Polar residues" evidence="1">
    <location>
        <begin position="1270"/>
        <end position="1297"/>
    </location>
</feature>
<dbReference type="InterPro" id="IPR041679">
    <property type="entry name" value="DNA2/NAM7-like_C"/>
</dbReference>
<dbReference type="Pfam" id="PF13086">
    <property type="entry name" value="AAA_11"/>
    <property type="match status" value="1"/>
</dbReference>
<feature type="compositionally biased region" description="Acidic residues" evidence="1">
    <location>
        <begin position="963"/>
        <end position="972"/>
    </location>
</feature>
<dbReference type="EMBL" id="JAAAJA010000158">
    <property type="protein sequence ID" value="KAG0260317.1"/>
    <property type="molecule type" value="Genomic_DNA"/>
</dbReference>
<evidence type="ECO:0008006" key="7">
    <source>
        <dbReference type="Google" id="ProtNLM"/>
    </source>
</evidence>
<reference evidence="5" key="1">
    <citation type="journal article" date="2020" name="Fungal Divers.">
        <title>Resolving the Mortierellaceae phylogeny through synthesis of multi-gene phylogenetics and phylogenomics.</title>
        <authorList>
            <person name="Vandepol N."/>
            <person name="Liber J."/>
            <person name="Desiro A."/>
            <person name="Na H."/>
            <person name="Kennedy M."/>
            <person name="Barry K."/>
            <person name="Grigoriev I.V."/>
            <person name="Miller A.N."/>
            <person name="O'Donnell K."/>
            <person name="Stajich J.E."/>
            <person name="Bonito G."/>
        </authorList>
    </citation>
    <scope>NUCLEOTIDE SEQUENCE</scope>
    <source>
        <strain evidence="5">KOD948</strain>
    </source>
</reference>
<dbReference type="Pfam" id="PF13087">
    <property type="entry name" value="AAA_12"/>
    <property type="match status" value="1"/>
</dbReference>
<evidence type="ECO:0000313" key="5">
    <source>
        <dbReference type="EMBL" id="KAG0260317.1"/>
    </source>
</evidence>
<dbReference type="InterPro" id="IPR041677">
    <property type="entry name" value="DNA2/NAM7_AAA_11"/>
</dbReference>
<feature type="region of interest" description="Disordered" evidence="1">
    <location>
        <begin position="1195"/>
        <end position="1317"/>
    </location>
</feature>
<dbReference type="GO" id="GO:0001147">
    <property type="term" value="F:transcription termination site sequence-specific DNA binding"/>
    <property type="evidence" value="ECO:0007669"/>
    <property type="project" value="TreeGrafter"/>
</dbReference>
<feature type="region of interest" description="Disordered" evidence="1">
    <location>
        <begin position="282"/>
        <end position="301"/>
    </location>
</feature>
<dbReference type="GO" id="GO:0006369">
    <property type="term" value="P:termination of RNA polymerase II transcription"/>
    <property type="evidence" value="ECO:0007669"/>
    <property type="project" value="TreeGrafter"/>
</dbReference>
<accession>A0A9P6Q710</accession>
<feature type="region of interest" description="Disordered" evidence="1">
    <location>
        <begin position="136"/>
        <end position="203"/>
    </location>
</feature>
<feature type="domain" description="DNA2/NAM7 helicase-like C-terminal" evidence="4">
    <location>
        <begin position="784"/>
        <end position="934"/>
    </location>
</feature>
<dbReference type="SUPFAM" id="SSF52540">
    <property type="entry name" value="P-loop containing nucleoside triphosphate hydrolases"/>
    <property type="match status" value="1"/>
</dbReference>
<feature type="domain" description="DNA2/NAM7 helicase helicase" evidence="3">
    <location>
        <begin position="588"/>
        <end position="708"/>
    </location>
</feature>
<dbReference type="InterPro" id="IPR045055">
    <property type="entry name" value="DNA2/NAM7-like"/>
</dbReference>
<comment type="caution">
    <text evidence="5">The sequence shown here is derived from an EMBL/GenBank/DDBJ whole genome shotgun (WGS) entry which is preliminary data.</text>
</comment>
<proteinExistence type="predicted"/>
<keyword evidence="6" id="KW-1185">Reference proteome</keyword>
<feature type="compositionally biased region" description="Polar residues" evidence="1">
    <location>
        <begin position="289"/>
        <end position="301"/>
    </location>
</feature>